<gene>
    <name evidence="2" type="ORF">PARMNEM_LOCUS9040</name>
</gene>
<keyword evidence="1" id="KW-0812">Transmembrane</keyword>
<dbReference type="AlphaFoldDB" id="A0AAV1L2Z1"/>
<feature type="transmembrane region" description="Helical" evidence="1">
    <location>
        <begin position="17"/>
        <end position="38"/>
    </location>
</feature>
<accession>A0AAV1L2Z1</accession>
<evidence type="ECO:0000313" key="2">
    <source>
        <dbReference type="EMBL" id="CAK1588397.1"/>
    </source>
</evidence>
<protein>
    <submittedName>
        <fullName evidence="2">Uncharacterized protein</fullName>
    </submittedName>
</protein>
<evidence type="ECO:0000313" key="3">
    <source>
        <dbReference type="Proteomes" id="UP001314205"/>
    </source>
</evidence>
<sequence length="161" mass="17440">MNVSNSILSEDVGETRIYLLLLRLSTLMILVSLLTIHIRSMRMFRWEQSVSGGLIIAYCIAELGLTLCAGTSHCSGYALQAYLCGLGAALLAVNAAVIWQLWKRSNQITLVVAELLDAIGVPLKRQVIVKVTLSATAAAGLLVDLVLAPYFTKHPRSLTSL</sequence>
<dbReference type="Proteomes" id="UP001314205">
    <property type="component" value="Unassembled WGS sequence"/>
</dbReference>
<name>A0AAV1L2Z1_9NEOP</name>
<comment type="caution">
    <text evidence="2">The sequence shown here is derived from an EMBL/GenBank/DDBJ whole genome shotgun (WGS) entry which is preliminary data.</text>
</comment>
<feature type="transmembrane region" description="Helical" evidence="1">
    <location>
        <begin position="50"/>
        <end position="73"/>
    </location>
</feature>
<reference evidence="2 3" key="1">
    <citation type="submission" date="2023-11" db="EMBL/GenBank/DDBJ databases">
        <authorList>
            <person name="Hedman E."/>
            <person name="Englund M."/>
            <person name="Stromberg M."/>
            <person name="Nyberg Akerstrom W."/>
            <person name="Nylinder S."/>
            <person name="Jareborg N."/>
            <person name="Kallberg Y."/>
            <person name="Kronander E."/>
        </authorList>
    </citation>
    <scope>NUCLEOTIDE SEQUENCE [LARGE SCALE GENOMIC DNA]</scope>
</reference>
<keyword evidence="1" id="KW-0472">Membrane</keyword>
<evidence type="ECO:0000256" key="1">
    <source>
        <dbReference type="SAM" id="Phobius"/>
    </source>
</evidence>
<proteinExistence type="predicted"/>
<keyword evidence="3" id="KW-1185">Reference proteome</keyword>
<feature type="transmembrane region" description="Helical" evidence="1">
    <location>
        <begin position="131"/>
        <end position="151"/>
    </location>
</feature>
<dbReference type="EMBL" id="CAVLGL010000082">
    <property type="protein sequence ID" value="CAK1588397.1"/>
    <property type="molecule type" value="Genomic_DNA"/>
</dbReference>
<keyword evidence="1" id="KW-1133">Transmembrane helix</keyword>
<organism evidence="2 3">
    <name type="scientific">Parnassius mnemosyne</name>
    <name type="common">clouded apollo</name>
    <dbReference type="NCBI Taxonomy" id="213953"/>
    <lineage>
        <taxon>Eukaryota</taxon>
        <taxon>Metazoa</taxon>
        <taxon>Ecdysozoa</taxon>
        <taxon>Arthropoda</taxon>
        <taxon>Hexapoda</taxon>
        <taxon>Insecta</taxon>
        <taxon>Pterygota</taxon>
        <taxon>Neoptera</taxon>
        <taxon>Endopterygota</taxon>
        <taxon>Lepidoptera</taxon>
        <taxon>Glossata</taxon>
        <taxon>Ditrysia</taxon>
        <taxon>Papilionoidea</taxon>
        <taxon>Papilionidae</taxon>
        <taxon>Parnassiinae</taxon>
        <taxon>Parnassini</taxon>
        <taxon>Parnassius</taxon>
        <taxon>Driopa</taxon>
    </lineage>
</organism>
<feature type="transmembrane region" description="Helical" evidence="1">
    <location>
        <begin position="79"/>
        <end position="102"/>
    </location>
</feature>